<dbReference type="Proteomes" id="UP001501251">
    <property type="component" value="Unassembled WGS sequence"/>
</dbReference>
<organism evidence="2 3">
    <name type="scientific">Streptosporangium oxazolinicum</name>
    <dbReference type="NCBI Taxonomy" id="909287"/>
    <lineage>
        <taxon>Bacteria</taxon>
        <taxon>Bacillati</taxon>
        <taxon>Actinomycetota</taxon>
        <taxon>Actinomycetes</taxon>
        <taxon>Streptosporangiales</taxon>
        <taxon>Streptosporangiaceae</taxon>
        <taxon>Streptosporangium</taxon>
    </lineage>
</organism>
<gene>
    <name evidence="2" type="ORF">GCM10022252_68430</name>
</gene>
<comment type="caution">
    <text evidence="2">The sequence shown here is derived from an EMBL/GenBank/DDBJ whole genome shotgun (WGS) entry which is preliminary data.</text>
</comment>
<feature type="region of interest" description="Disordered" evidence="1">
    <location>
        <begin position="1"/>
        <end position="36"/>
    </location>
</feature>
<accession>A0ABP8BGJ6</accession>
<evidence type="ECO:0000256" key="1">
    <source>
        <dbReference type="SAM" id="MobiDB-lite"/>
    </source>
</evidence>
<dbReference type="RefSeq" id="WP_344922348.1">
    <property type="nucleotide sequence ID" value="NZ_BAABAQ010000016.1"/>
</dbReference>
<keyword evidence="3" id="KW-1185">Reference proteome</keyword>
<feature type="compositionally biased region" description="Low complexity" evidence="1">
    <location>
        <begin position="18"/>
        <end position="30"/>
    </location>
</feature>
<evidence type="ECO:0000313" key="3">
    <source>
        <dbReference type="Proteomes" id="UP001501251"/>
    </source>
</evidence>
<name>A0ABP8BGJ6_9ACTN</name>
<protein>
    <submittedName>
        <fullName evidence="2">Uncharacterized protein</fullName>
    </submittedName>
</protein>
<evidence type="ECO:0000313" key="2">
    <source>
        <dbReference type="EMBL" id="GAA4206390.1"/>
    </source>
</evidence>
<proteinExistence type="predicted"/>
<dbReference type="EMBL" id="BAABAQ010000016">
    <property type="protein sequence ID" value="GAA4206390.1"/>
    <property type="molecule type" value="Genomic_DNA"/>
</dbReference>
<feature type="compositionally biased region" description="Basic and acidic residues" evidence="1">
    <location>
        <begin position="1"/>
        <end position="17"/>
    </location>
</feature>
<reference evidence="3" key="1">
    <citation type="journal article" date="2019" name="Int. J. Syst. Evol. Microbiol.">
        <title>The Global Catalogue of Microorganisms (GCM) 10K type strain sequencing project: providing services to taxonomists for standard genome sequencing and annotation.</title>
        <authorList>
            <consortium name="The Broad Institute Genomics Platform"/>
            <consortium name="The Broad Institute Genome Sequencing Center for Infectious Disease"/>
            <person name="Wu L."/>
            <person name="Ma J."/>
        </authorList>
    </citation>
    <scope>NUCLEOTIDE SEQUENCE [LARGE SCALE GENOMIC DNA]</scope>
    <source>
        <strain evidence="3">JCM 17388</strain>
    </source>
</reference>
<sequence>MRNSEKDPAALRCRAEQSRTGAATASGATRNAHLRTADELERLAQGAESAT</sequence>